<dbReference type="EMBL" id="CP022743">
    <property type="protein sequence ID" value="ASU34349.1"/>
    <property type="molecule type" value="Genomic_DNA"/>
</dbReference>
<reference evidence="2 3" key="1">
    <citation type="submission" date="2017-08" db="EMBL/GenBank/DDBJ databases">
        <title>Complete genome sequence of Mucilaginibacter sp. strain BJC16-A31.</title>
        <authorList>
            <consortium name="Henan University of Science and Technology"/>
            <person name="You X."/>
        </authorList>
    </citation>
    <scope>NUCLEOTIDE SEQUENCE [LARGE SCALE GENOMIC DNA]</scope>
    <source>
        <strain evidence="2 3">BJC16-A31</strain>
    </source>
</reference>
<name>A0A223NWU6_9SPHI</name>
<protein>
    <submittedName>
        <fullName evidence="2">Recombinase</fullName>
    </submittedName>
</protein>
<gene>
    <name evidence="2" type="ORF">MuYL_2462</name>
</gene>
<dbReference type="AlphaFoldDB" id="A0A223NWU6"/>
<dbReference type="Pfam" id="PF17293">
    <property type="entry name" value="Arm-DNA-bind_5"/>
    <property type="match status" value="1"/>
</dbReference>
<evidence type="ECO:0000259" key="1">
    <source>
        <dbReference type="Pfam" id="PF17293"/>
    </source>
</evidence>
<dbReference type="RefSeq" id="WP_094570707.1">
    <property type="nucleotide sequence ID" value="NZ_CP022743.1"/>
</dbReference>
<evidence type="ECO:0000313" key="2">
    <source>
        <dbReference type="EMBL" id="ASU34349.1"/>
    </source>
</evidence>
<organism evidence="2 3">
    <name type="scientific">Mucilaginibacter xinganensis</name>
    <dbReference type="NCBI Taxonomy" id="1234841"/>
    <lineage>
        <taxon>Bacteria</taxon>
        <taxon>Pseudomonadati</taxon>
        <taxon>Bacteroidota</taxon>
        <taxon>Sphingobacteriia</taxon>
        <taxon>Sphingobacteriales</taxon>
        <taxon>Sphingobacteriaceae</taxon>
        <taxon>Mucilaginibacter</taxon>
    </lineage>
</organism>
<accession>A0A223NWU6</accession>
<sequence length="161" mass="18795">MQSNFSLLFQLKKPKNYESGPIPIYARITVNGYRSKLSANCEVDPLEWNIAAGRMKETKENVKSPNTYLDQFRANMYAAQQALNQKEEKLTTQRLKDTYLGKEQKARFMLEIFKERNRQVNALIGNEFSAGTATRYETSLKHTQNFIMCKYRVADDWLNFC</sequence>
<keyword evidence="3" id="KW-1185">Reference proteome</keyword>
<dbReference type="Proteomes" id="UP000215002">
    <property type="component" value="Chromosome"/>
</dbReference>
<evidence type="ECO:0000313" key="3">
    <source>
        <dbReference type="Proteomes" id="UP000215002"/>
    </source>
</evidence>
<proteinExistence type="predicted"/>
<dbReference type="KEGG" id="muc:MuYL_2462"/>
<dbReference type="InterPro" id="IPR035386">
    <property type="entry name" value="Arm-DNA-bind_5"/>
</dbReference>
<feature type="domain" description="Arm DNA-binding" evidence="1">
    <location>
        <begin position="10"/>
        <end position="96"/>
    </location>
</feature>
<dbReference type="OrthoDB" id="892893at2"/>